<dbReference type="Proteomes" id="UP000050761">
    <property type="component" value="Unassembled WGS sequence"/>
</dbReference>
<organism evidence="2 3">
    <name type="scientific">Heligmosomoides polygyrus</name>
    <name type="common">Parasitic roundworm</name>
    <dbReference type="NCBI Taxonomy" id="6339"/>
    <lineage>
        <taxon>Eukaryota</taxon>
        <taxon>Metazoa</taxon>
        <taxon>Ecdysozoa</taxon>
        <taxon>Nematoda</taxon>
        <taxon>Chromadorea</taxon>
        <taxon>Rhabditida</taxon>
        <taxon>Rhabditina</taxon>
        <taxon>Rhabditomorpha</taxon>
        <taxon>Strongyloidea</taxon>
        <taxon>Heligmosomidae</taxon>
        <taxon>Heligmosomoides</taxon>
    </lineage>
</organism>
<dbReference type="PANTHER" id="PTHR46238:SF8">
    <property type="entry name" value="ENDONUCLEASE_EXONUCLEASE_PHOSPHATASE DOMAIN-CONTAINING PROTEIN"/>
    <property type="match status" value="1"/>
</dbReference>
<gene>
    <name evidence="1" type="ORF">HPBE_LOCUS17221</name>
</gene>
<dbReference type="WBParaSite" id="HPBE_0001722201-mRNA-1">
    <property type="protein sequence ID" value="HPBE_0001722201-mRNA-1"/>
    <property type="gene ID" value="HPBE_0001722201"/>
</dbReference>
<accession>A0A3P8EHC6</accession>
<name>A0A183G6A8_HELPZ</name>
<dbReference type="AlphaFoldDB" id="A0A183G6A8"/>
<keyword evidence="2" id="KW-1185">Reference proteome</keyword>
<accession>A0A183G6A8</accession>
<evidence type="ECO:0000313" key="1">
    <source>
        <dbReference type="EMBL" id="VDP08263.1"/>
    </source>
</evidence>
<protein>
    <submittedName>
        <fullName evidence="3">DUF1018 domain-containing protein</fullName>
    </submittedName>
</protein>
<dbReference type="EMBL" id="UZAH01029868">
    <property type="protein sequence ID" value="VDP08263.1"/>
    <property type="molecule type" value="Genomic_DNA"/>
</dbReference>
<reference evidence="3" key="2">
    <citation type="submission" date="2019-09" db="UniProtKB">
        <authorList>
            <consortium name="WormBaseParasite"/>
        </authorList>
    </citation>
    <scope>IDENTIFICATION</scope>
</reference>
<evidence type="ECO:0000313" key="2">
    <source>
        <dbReference type="Proteomes" id="UP000050761"/>
    </source>
</evidence>
<dbReference type="OrthoDB" id="5832087at2759"/>
<dbReference type="PANTHER" id="PTHR46238">
    <property type="entry name" value="REVERSE TRANSCRIPTASE DOMAIN-CONTAINING PROTEIN"/>
    <property type="match status" value="1"/>
</dbReference>
<proteinExistence type="predicted"/>
<sequence>MPERVKSKIYRIVVRPAAMYGAECWPVTKESESRLSIMLRWMAGITRLDRIRNEAIRQKVGVAPIADRMREARLRWYGHVLRGNEGSVHKIGLNFEVSGKRPR</sequence>
<evidence type="ECO:0000313" key="3">
    <source>
        <dbReference type="WBParaSite" id="HPBE_0001722201-mRNA-1"/>
    </source>
</evidence>
<reference evidence="1 2" key="1">
    <citation type="submission" date="2018-11" db="EMBL/GenBank/DDBJ databases">
        <authorList>
            <consortium name="Pathogen Informatics"/>
        </authorList>
    </citation>
    <scope>NUCLEOTIDE SEQUENCE [LARGE SCALE GENOMIC DNA]</scope>
</reference>